<evidence type="ECO:0000313" key="9">
    <source>
        <dbReference type="EMBL" id="PZQ80335.1"/>
    </source>
</evidence>
<dbReference type="Proteomes" id="UP000248887">
    <property type="component" value="Unassembled WGS sequence"/>
</dbReference>
<evidence type="ECO:0000256" key="1">
    <source>
        <dbReference type="ARBA" id="ARBA00005715"/>
    </source>
</evidence>
<dbReference type="InterPro" id="IPR010737">
    <property type="entry name" value="4-carb_acid_sugar_kinase_N"/>
</dbReference>
<dbReference type="Gene3D" id="3.40.50.10840">
    <property type="entry name" value="Putative sugar-binding, N-terminal domain"/>
    <property type="match status" value="1"/>
</dbReference>
<dbReference type="InterPro" id="IPR037051">
    <property type="entry name" value="4-carb_acid_sugar_kinase_N_sf"/>
</dbReference>
<evidence type="ECO:0000256" key="6">
    <source>
        <dbReference type="ARBA" id="ARBA00023277"/>
    </source>
</evidence>
<dbReference type="GO" id="GO:0016301">
    <property type="term" value="F:kinase activity"/>
    <property type="evidence" value="ECO:0007669"/>
    <property type="project" value="UniProtKB-KW"/>
</dbReference>
<accession>A0A2W5QZJ8</accession>
<comment type="similarity">
    <text evidence="1">Belongs to the four-carbon acid sugar kinase family.</text>
</comment>
<dbReference type="Gene3D" id="3.40.980.20">
    <property type="entry name" value="Four-carbon acid sugar kinase, nucleotide binding domain"/>
    <property type="match status" value="1"/>
</dbReference>
<dbReference type="SUPFAM" id="SSF142764">
    <property type="entry name" value="YgbK-like"/>
    <property type="match status" value="1"/>
</dbReference>
<evidence type="ECO:0000256" key="5">
    <source>
        <dbReference type="ARBA" id="ARBA00022840"/>
    </source>
</evidence>
<dbReference type="Pfam" id="PF17042">
    <property type="entry name" value="NBD_C"/>
    <property type="match status" value="1"/>
</dbReference>
<dbReference type="GO" id="GO:0005524">
    <property type="term" value="F:ATP binding"/>
    <property type="evidence" value="ECO:0007669"/>
    <property type="project" value="UniProtKB-KW"/>
</dbReference>
<feature type="domain" description="Four-carbon acid sugar kinase N-terminal" evidence="7">
    <location>
        <begin position="41"/>
        <end position="156"/>
    </location>
</feature>
<keyword evidence="6" id="KW-0119">Carbohydrate metabolism</keyword>
<dbReference type="EMBL" id="QFQD01000066">
    <property type="protein sequence ID" value="PZQ80335.1"/>
    <property type="molecule type" value="Genomic_DNA"/>
</dbReference>
<keyword evidence="4" id="KW-0418">Kinase</keyword>
<comment type="caution">
    <text evidence="9">The sequence shown here is derived from an EMBL/GenBank/DDBJ whole genome shotgun (WGS) entry which is preliminary data.</text>
</comment>
<evidence type="ECO:0000256" key="4">
    <source>
        <dbReference type="ARBA" id="ARBA00022777"/>
    </source>
</evidence>
<reference evidence="9 10" key="1">
    <citation type="submission" date="2017-08" db="EMBL/GenBank/DDBJ databases">
        <title>Infants hospitalized years apart are colonized by the same room-sourced microbial strains.</title>
        <authorList>
            <person name="Brooks B."/>
            <person name="Olm M.R."/>
            <person name="Firek B.A."/>
            <person name="Baker R."/>
            <person name="Thomas B.C."/>
            <person name="Morowitz M.J."/>
            <person name="Banfield J.F."/>
        </authorList>
    </citation>
    <scope>NUCLEOTIDE SEQUENCE [LARGE SCALE GENOMIC DNA]</scope>
    <source>
        <strain evidence="9">S2_005_001_R2_27</strain>
    </source>
</reference>
<protein>
    <submittedName>
        <fullName evidence="9">Hrp-dependent type III effector protein</fullName>
    </submittedName>
</protein>
<organism evidence="9 10">
    <name type="scientific">Ancylobacter novellus</name>
    <name type="common">Thiobacillus novellus</name>
    <dbReference type="NCBI Taxonomy" id="921"/>
    <lineage>
        <taxon>Bacteria</taxon>
        <taxon>Pseudomonadati</taxon>
        <taxon>Pseudomonadota</taxon>
        <taxon>Alphaproteobacteria</taxon>
        <taxon>Hyphomicrobiales</taxon>
        <taxon>Xanthobacteraceae</taxon>
        <taxon>Ancylobacter</taxon>
    </lineage>
</organism>
<keyword evidence="2" id="KW-0808">Transferase</keyword>
<dbReference type="InterPro" id="IPR042213">
    <property type="entry name" value="NBD_C_sf"/>
</dbReference>
<dbReference type="InterPro" id="IPR031475">
    <property type="entry name" value="NBD_C"/>
</dbReference>
<dbReference type="AlphaFoldDB" id="A0A2W5QZJ8"/>
<sequence>MTASRPPCWRGWRGRASRCASCRCRVIRWTATVTEPTRLRILADDLTGALDSAAAFATPRAPIPVLWRAAPGLPAIAAIDAGTRELGAASAVSRQDGFADWLLGGAPAFKKIDSLLRGNWAEEVAALSARAAGWRVVVAPAFPFHGRVTRGGRQWTLDAGEPLGGDIAAVLREVGFSAVAALRVHDAESDADLDRVVAQETSCGGAVLWVGTGGLAAALARSRPAWATGVGAPVASRHVSAPLLAFIGSHHPVTRAQIGRAVADDPGRHIRLSANPGDIDAVLERLARGLSCLVTVAFEGARADAARVIAERFARLLARCPPPGTLFVAGGETLRDVAVAIGAEGLAVEGAREPGLAVSRLRGGRFDGVRVLSKSGAFGAPDLLRGLVDAASSAS</sequence>
<proteinExistence type="inferred from homology"/>
<dbReference type="Pfam" id="PF07005">
    <property type="entry name" value="SBD_N"/>
    <property type="match status" value="1"/>
</dbReference>
<evidence type="ECO:0000259" key="7">
    <source>
        <dbReference type="Pfam" id="PF07005"/>
    </source>
</evidence>
<gene>
    <name evidence="9" type="ORF">DI549_17340</name>
</gene>
<keyword evidence="5" id="KW-0067">ATP-binding</keyword>
<name>A0A2W5QZJ8_ANCNO</name>
<evidence type="ECO:0000256" key="2">
    <source>
        <dbReference type="ARBA" id="ARBA00022679"/>
    </source>
</evidence>
<keyword evidence="3" id="KW-0547">Nucleotide-binding</keyword>
<evidence type="ECO:0000256" key="3">
    <source>
        <dbReference type="ARBA" id="ARBA00022741"/>
    </source>
</evidence>
<feature type="domain" description="Four-carbon acid sugar kinase nucleotide binding" evidence="8">
    <location>
        <begin position="245"/>
        <end position="384"/>
    </location>
</feature>
<evidence type="ECO:0000259" key="8">
    <source>
        <dbReference type="Pfam" id="PF17042"/>
    </source>
</evidence>
<evidence type="ECO:0000313" key="10">
    <source>
        <dbReference type="Proteomes" id="UP000248887"/>
    </source>
</evidence>